<comment type="caution">
    <text evidence="3">The sequence shown here is derived from an EMBL/GenBank/DDBJ whole genome shotgun (WGS) entry which is preliminary data.</text>
</comment>
<feature type="region of interest" description="Disordered" evidence="2">
    <location>
        <begin position="188"/>
        <end position="212"/>
    </location>
</feature>
<feature type="coiled-coil region" evidence="1">
    <location>
        <begin position="154"/>
        <end position="181"/>
    </location>
</feature>
<dbReference type="Proteomes" id="UP000037460">
    <property type="component" value="Unassembled WGS sequence"/>
</dbReference>
<reference evidence="4" key="1">
    <citation type="journal article" date="2015" name="PLoS Genet.">
        <title>Genome Sequence and Transcriptome Analyses of Chrysochromulina tobin: Metabolic Tools for Enhanced Algal Fitness in the Prominent Order Prymnesiales (Haptophyceae).</title>
        <authorList>
            <person name="Hovde B.T."/>
            <person name="Deodato C.R."/>
            <person name="Hunsperger H.M."/>
            <person name="Ryken S.A."/>
            <person name="Yost W."/>
            <person name="Jha R.K."/>
            <person name="Patterson J."/>
            <person name="Monnat R.J. Jr."/>
            <person name="Barlow S.B."/>
            <person name="Starkenburg S.R."/>
            <person name="Cattolico R.A."/>
        </authorList>
    </citation>
    <scope>NUCLEOTIDE SEQUENCE</scope>
    <source>
        <strain evidence="4">CCMP291</strain>
    </source>
</reference>
<evidence type="ECO:0000256" key="2">
    <source>
        <dbReference type="SAM" id="MobiDB-lite"/>
    </source>
</evidence>
<evidence type="ECO:0008006" key="5">
    <source>
        <dbReference type="Google" id="ProtNLM"/>
    </source>
</evidence>
<dbReference type="EMBL" id="JWZX01001405">
    <property type="protein sequence ID" value="KOO33854.1"/>
    <property type="molecule type" value="Genomic_DNA"/>
</dbReference>
<sequence length="383" mass="39846">AQPAAALAWARGLLDDKDARLAFAGQVFGHADADGSGSVEGAVAIALMQKIARASDLKLPSIDQMQELLESCEQSGDGSLQLREFQTFFKAVLETAVKPSKGTEDEEDVVVAPFMPTLQTLASAQAKQIAQSAAHTELEAAKKKEEEAAHFQALAAAEAKKVAQEAAHTELEASRKKEENEAQFQALAAAETKQTSQQAAQSALDSARKRESEGVKLQGLAGRLAAASSKGDSPTSKVAMQLRFEQAVDDDELPGSADGAQSTEQPVVIEDAYAGSGGFEVQRVQKGGDAEADAEVAGVLGTAAVKLTDNALTLGSKIVEIAEILPASDQLVDAAAASVESVVEAAYEGAAVAAQGFEAARTAVADWPVATELLAAAREWMGW</sequence>
<dbReference type="Gene3D" id="1.10.238.10">
    <property type="entry name" value="EF-hand"/>
    <property type="match status" value="1"/>
</dbReference>
<name>A0A0M0K4X0_9EUKA</name>
<dbReference type="SUPFAM" id="SSF47473">
    <property type="entry name" value="EF-hand"/>
    <property type="match status" value="1"/>
</dbReference>
<protein>
    <recommendedName>
        <fullName evidence="5">Calmodulin</fullName>
    </recommendedName>
</protein>
<evidence type="ECO:0000313" key="3">
    <source>
        <dbReference type="EMBL" id="KOO33854.1"/>
    </source>
</evidence>
<accession>A0A0M0K4X0</accession>
<evidence type="ECO:0000313" key="4">
    <source>
        <dbReference type="Proteomes" id="UP000037460"/>
    </source>
</evidence>
<feature type="non-terminal residue" evidence="3">
    <location>
        <position position="1"/>
    </location>
</feature>
<gene>
    <name evidence="3" type="ORF">Ctob_012485</name>
</gene>
<dbReference type="AlphaFoldDB" id="A0A0M0K4X0"/>
<proteinExistence type="predicted"/>
<keyword evidence="1" id="KW-0175">Coiled coil</keyword>
<evidence type="ECO:0000256" key="1">
    <source>
        <dbReference type="SAM" id="Coils"/>
    </source>
</evidence>
<dbReference type="OrthoDB" id="10671323at2759"/>
<keyword evidence="4" id="KW-1185">Reference proteome</keyword>
<organism evidence="3 4">
    <name type="scientific">Chrysochromulina tobinii</name>
    <dbReference type="NCBI Taxonomy" id="1460289"/>
    <lineage>
        <taxon>Eukaryota</taxon>
        <taxon>Haptista</taxon>
        <taxon>Haptophyta</taxon>
        <taxon>Prymnesiophyceae</taxon>
        <taxon>Prymnesiales</taxon>
        <taxon>Chrysochromulinaceae</taxon>
        <taxon>Chrysochromulina</taxon>
    </lineage>
</organism>
<dbReference type="InterPro" id="IPR011992">
    <property type="entry name" value="EF-hand-dom_pair"/>
</dbReference>
<feature type="compositionally biased region" description="Low complexity" evidence="2">
    <location>
        <begin position="188"/>
        <end position="203"/>
    </location>
</feature>